<dbReference type="AlphaFoldDB" id="A0A7H9BWT9"/>
<dbReference type="Proteomes" id="UP000509322">
    <property type="component" value="Chromosome 2"/>
</dbReference>
<organism evidence="1 2">
    <name type="scientific">Paracoccus pantotrophus</name>
    <name type="common">Thiosphaera pantotropha</name>
    <dbReference type="NCBI Taxonomy" id="82367"/>
    <lineage>
        <taxon>Bacteria</taxon>
        <taxon>Pseudomonadati</taxon>
        <taxon>Pseudomonadota</taxon>
        <taxon>Alphaproteobacteria</taxon>
        <taxon>Rhodobacterales</taxon>
        <taxon>Paracoccaceae</taxon>
        <taxon>Paracoccus</taxon>
    </lineage>
</organism>
<evidence type="ECO:0000313" key="1">
    <source>
        <dbReference type="EMBL" id="QLH15880.1"/>
    </source>
</evidence>
<proteinExistence type="predicted"/>
<sequence>MADRILPIIHRGIVIRQAEVPGAPYEWTHEETDAHGMAPTLDDAIRQINVHLGSVDPDCRVCRGTSSEDWSYLALTPCRLCNPEEVRHAG</sequence>
<reference evidence="1 2" key="1">
    <citation type="submission" date="2020-07" db="EMBL/GenBank/DDBJ databases">
        <title>The complete genome of Paracoccus pantotrophus ACCC 10489.</title>
        <authorList>
            <person name="Si Y."/>
        </authorList>
    </citation>
    <scope>NUCLEOTIDE SEQUENCE [LARGE SCALE GENOMIC DNA]</scope>
    <source>
        <strain evidence="1 2">ACCC10489</strain>
    </source>
</reference>
<protein>
    <submittedName>
        <fullName evidence="1">Uncharacterized protein</fullName>
    </submittedName>
</protein>
<dbReference type="RefSeq" id="WP_179921797.1">
    <property type="nucleotide sequence ID" value="NZ_CP058690.1"/>
</dbReference>
<name>A0A7H9BWT9_PARPN</name>
<accession>A0A7H9BWT9</accession>
<gene>
    <name evidence="1" type="ORF">HYQ43_17260</name>
</gene>
<evidence type="ECO:0000313" key="2">
    <source>
        <dbReference type="Proteomes" id="UP000509322"/>
    </source>
</evidence>
<dbReference type="EMBL" id="CP058690">
    <property type="protein sequence ID" value="QLH15880.1"/>
    <property type="molecule type" value="Genomic_DNA"/>
</dbReference>